<proteinExistence type="predicted"/>
<organism evidence="1 2">
    <name type="scientific">Eleginops maclovinus</name>
    <name type="common">Patagonian blennie</name>
    <name type="synonym">Eleginus maclovinus</name>
    <dbReference type="NCBI Taxonomy" id="56733"/>
    <lineage>
        <taxon>Eukaryota</taxon>
        <taxon>Metazoa</taxon>
        <taxon>Chordata</taxon>
        <taxon>Craniata</taxon>
        <taxon>Vertebrata</taxon>
        <taxon>Euteleostomi</taxon>
        <taxon>Actinopterygii</taxon>
        <taxon>Neopterygii</taxon>
        <taxon>Teleostei</taxon>
        <taxon>Neoteleostei</taxon>
        <taxon>Acanthomorphata</taxon>
        <taxon>Eupercaria</taxon>
        <taxon>Perciformes</taxon>
        <taxon>Notothenioidei</taxon>
        <taxon>Eleginopidae</taxon>
        <taxon>Eleginops</taxon>
    </lineage>
</organism>
<protein>
    <submittedName>
        <fullName evidence="1">Uncharacterized protein</fullName>
    </submittedName>
</protein>
<name>A0AAN7ZZQ0_ELEMC</name>
<sequence length="144" mass="15692">MVRATPCCHAHAVASRYVAICQCSARLGHGAALLPLRRAARLYAPSSLPLHPHSAQEQHTPVGERTSIRIFHSNRGSLLSQDPGVSDRSVPEVRPDNPLFSAPLLFAPVPFCAGPVRSLPPGDQFIPWKLDELLESCEQVQKES</sequence>
<dbReference type="EMBL" id="JAUZQC010000026">
    <property type="protein sequence ID" value="KAK5847603.1"/>
    <property type="molecule type" value="Genomic_DNA"/>
</dbReference>
<dbReference type="Proteomes" id="UP001346869">
    <property type="component" value="Unassembled WGS sequence"/>
</dbReference>
<reference evidence="1 2" key="1">
    <citation type="journal article" date="2023" name="Genes (Basel)">
        <title>Chromosome-Level Genome Assembly and Circadian Gene Repertoire of the Patagonia Blennie Eleginops maclovinus-The Closest Ancestral Proxy of Antarctic Cryonotothenioids.</title>
        <authorList>
            <person name="Cheng C.C."/>
            <person name="Rivera-Colon A.G."/>
            <person name="Minhas B.F."/>
            <person name="Wilson L."/>
            <person name="Rayamajhi N."/>
            <person name="Vargas-Chacoff L."/>
            <person name="Catchen J.M."/>
        </authorList>
    </citation>
    <scope>NUCLEOTIDE SEQUENCE [LARGE SCALE GENOMIC DNA]</scope>
    <source>
        <strain evidence="1">JMC-PN-2008</strain>
    </source>
</reference>
<evidence type="ECO:0000313" key="1">
    <source>
        <dbReference type="EMBL" id="KAK5847603.1"/>
    </source>
</evidence>
<reference evidence="1 2" key="2">
    <citation type="journal article" date="2023" name="Mol. Biol. Evol.">
        <title>Genomics of Secondarily Temperate Adaptation in the Only Non-Antarctic Icefish.</title>
        <authorList>
            <person name="Rivera-Colon A.G."/>
            <person name="Rayamajhi N."/>
            <person name="Minhas B.F."/>
            <person name="Madrigal G."/>
            <person name="Bilyk K.T."/>
            <person name="Yoon V."/>
            <person name="Hune M."/>
            <person name="Gregory S."/>
            <person name="Cheng C.H.C."/>
            <person name="Catchen J.M."/>
        </authorList>
    </citation>
    <scope>NUCLEOTIDE SEQUENCE [LARGE SCALE GENOMIC DNA]</scope>
    <source>
        <strain evidence="1">JMC-PN-2008</strain>
    </source>
</reference>
<gene>
    <name evidence="1" type="ORF">PBY51_016718</name>
</gene>
<dbReference type="AlphaFoldDB" id="A0AAN7ZZQ0"/>
<accession>A0AAN7ZZQ0</accession>
<evidence type="ECO:0000313" key="2">
    <source>
        <dbReference type="Proteomes" id="UP001346869"/>
    </source>
</evidence>
<keyword evidence="2" id="KW-1185">Reference proteome</keyword>
<comment type="caution">
    <text evidence="1">The sequence shown here is derived from an EMBL/GenBank/DDBJ whole genome shotgun (WGS) entry which is preliminary data.</text>
</comment>